<evidence type="ECO:0000313" key="2">
    <source>
        <dbReference type="EMBL" id="ACX95903.1"/>
    </source>
</evidence>
<dbReference type="STRING" id="555778.Hneap_1067"/>
<proteinExistence type="predicted"/>
<evidence type="ECO:0000256" key="1">
    <source>
        <dbReference type="SAM" id="Coils"/>
    </source>
</evidence>
<dbReference type="KEGG" id="hna:Hneap_1067"/>
<organism evidence="2 3">
    <name type="scientific">Halothiobacillus neapolitanus (strain ATCC 23641 / DSM 15147 / CIP 104769 / NCIMB 8539 / c2)</name>
    <name type="common">Thiobacillus neapolitanus</name>
    <dbReference type="NCBI Taxonomy" id="555778"/>
    <lineage>
        <taxon>Bacteria</taxon>
        <taxon>Pseudomonadati</taxon>
        <taxon>Pseudomonadota</taxon>
        <taxon>Gammaproteobacteria</taxon>
        <taxon>Chromatiales</taxon>
        <taxon>Halothiobacillaceae</taxon>
        <taxon>Halothiobacillus</taxon>
    </lineage>
</organism>
<sequence>MDGTMYLKKIWLVLAGGMMVLSALLVSGCGAGGTATNAAAEAQAAKAAKQDLDSAKRQIDAAQKLQDERLKQAEQQ</sequence>
<dbReference type="HOGENOM" id="CLU_2649426_0_0_6"/>
<gene>
    <name evidence="2" type="ordered locus">Hneap_1067</name>
</gene>
<keyword evidence="1" id="KW-0175">Coiled coil</keyword>
<dbReference type="EMBL" id="CP001801">
    <property type="protein sequence ID" value="ACX95903.1"/>
    <property type="molecule type" value="Genomic_DNA"/>
</dbReference>
<dbReference type="AlphaFoldDB" id="D0KZN0"/>
<feature type="coiled-coil region" evidence="1">
    <location>
        <begin position="38"/>
        <end position="65"/>
    </location>
</feature>
<accession>D0KZN0</accession>
<evidence type="ECO:0008006" key="4">
    <source>
        <dbReference type="Google" id="ProtNLM"/>
    </source>
</evidence>
<dbReference type="Proteomes" id="UP000009102">
    <property type="component" value="Chromosome"/>
</dbReference>
<name>D0KZN0_HALNC</name>
<reference evidence="2 3" key="1">
    <citation type="submission" date="2009-10" db="EMBL/GenBank/DDBJ databases">
        <title>Complete sequence of Halothiobacillus neapolitanus c2.</title>
        <authorList>
            <consortium name="US DOE Joint Genome Institute"/>
            <person name="Lucas S."/>
            <person name="Copeland A."/>
            <person name="Lapidus A."/>
            <person name="Glavina del Rio T."/>
            <person name="Tice H."/>
            <person name="Bruce D."/>
            <person name="Goodwin L."/>
            <person name="Pitluck S."/>
            <person name="Davenport K."/>
            <person name="Brettin T."/>
            <person name="Detter J.C."/>
            <person name="Han C."/>
            <person name="Tapia R."/>
            <person name="Larimer F."/>
            <person name="Land M."/>
            <person name="Hauser L."/>
            <person name="Kyrpides N."/>
            <person name="Mikhailova N."/>
            <person name="Kerfeld C."/>
            <person name="Cannon G."/>
            <person name="Heinhort S."/>
        </authorList>
    </citation>
    <scope>NUCLEOTIDE SEQUENCE [LARGE SCALE GENOMIC DNA]</scope>
    <source>
        <strain evidence="3">ATCC 23641 / c2</strain>
    </source>
</reference>
<evidence type="ECO:0000313" key="3">
    <source>
        <dbReference type="Proteomes" id="UP000009102"/>
    </source>
</evidence>
<protein>
    <recommendedName>
        <fullName evidence="4">Lipoprotein</fullName>
    </recommendedName>
</protein>
<keyword evidence="3" id="KW-1185">Reference proteome</keyword>